<feature type="non-terminal residue" evidence="1">
    <location>
        <position position="50"/>
    </location>
</feature>
<evidence type="ECO:0000313" key="2">
    <source>
        <dbReference type="Proteomes" id="UP001153678"/>
    </source>
</evidence>
<feature type="non-terminal residue" evidence="1">
    <location>
        <position position="1"/>
    </location>
</feature>
<dbReference type="EMBL" id="CAMKVN010018787">
    <property type="protein sequence ID" value="CAI2198488.1"/>
    <property type="molecule type" value="Genomic_DNA"/>
</dbReference>
<keyword evidence="2" id="KW-1185">Reference proteome</keyword>
<reference evidence="1" key="1">
    <citation type="submission" date="2022-08" db="EMBL/GenBank/DDBJ databases">
        <authorList>
            <person name="Kallberg Y."/>
            <person name="Tangrot J."/>
            <person name="Rosling A."/>
        </authorList>
    </citation>
    <scope>NUCLEOTIDE SEQUENCE</scope>
    <source>
        <strain evidence="1">Wild A</strain>
    </source>
</reference>
<accession>A0A9W4TAX4</accession>
<evidence type="ECO:0000313" key="1">
    <source>
        <dbReference type="EMBL" id="CAI2198488.1"/>
    </source>
</evidence>
<gene>
    <name evidence="1" type="ORF">FWILDA_LOCUS18597</name>
</gene>
<dbReference type="AlphaFoldDB" id="A0A9W4TAX4"/>
<name>A0A9W4TAX4_9GLOM</name>
<dbReference type="Proteomes" id="UP001153678">
    <property type="component" value="Unassembled WGS sequence"/>
</dbReference>
<comment type="caution">
    <text evidence="1">The sequence shown here is derived from an EMBL/GenBank/DDBJ whole genome shotgun (WGS) entry which is preliminary data.</text>
</comment>
<sequence>TKISEQNEISCSNDDEEYYTADEGPDNIFNRYCKTCKRDFKYPCRLKHHK</sequence>
<protein>
    <submittedName>
        <fullName evidence="1">7665_t:CDS:1</fullName>
    </submittedName>
</protein>
<proteinExistence type="predicted"/>
<organism evidence="1 2">
    <name type="scientific">Funneliformis geosporum</name>
    <dbReference type="NCBI Taxonomy" id="1117311"/>
    <lineage>
        <taxon>Eukaryota</taxon>
        <taxon>Fungi</taxon>
        <taxon>Fungi incertae sedis</taxon>
        <taxon>Mucoromycota</taxon>
        <taxon>Glomeromycotina</taxon>
        <taxon>Glomeromycetes</taxon>
        <taxon>Glomerales</taxon>
        <taxon>Glomeraceae</taxon>
        <taxon>Funneliformis</taxon>
    </lineage>
</organism>